<dbReference type="InterPro" id="IPR036051">
    <property type="entry name" value="KRAB_dom_sf"/>
</dbReference>
<dbReference type="CDD" id="cd07765">
    <property type="entry name" value="KRAB_A-box"/>
    <property type="match status" value="1"/>
</dbReference>
<dbReference type="PANTHER" id="PTHR23232:SF158">
    <property type="entry name" value="KRAB DOMAIN-CONTAINING PROTEIN 5"/>
    <property type="match status" value="1"/>
</dbReference>
<dbReference type="InterPro" id="IPR050169">
    <property type="entry name" value="Krueppel_C2H2_ZnF"/>
</dbReference>
<organism evidence="2 3">
    <name type="scientific">Camelus dromedarius</name>
    <name type="common">Dromedary</name>
    <name type="synonym">Arabian camel</name>
    <dbReference type="NCBI Taxonomy" id="9838"/>
    <lineage>
        <taxon>Eukaryota</taxon>
        <taxon>Metazoa</taxon>
        <taxon>Chordata</taxon>
        <taxon>Craniata</taxon>
        <taxon>Vertebrata</taxon>
        <taxon>Euteleostomi</taxon>
        <taxon>Mammalia</taxon>
        <taxon>Eutheria</taxon>
        <taxon>Laurasiatheria</taxon>
        <taxon>Artiodactyla</taxon>
        <taxon>Tylopoda</taxon>
        <taxon>Camelidae</taxon>
        <taxon>Camelus</taxon>
    </lineage>
</organism>
<dbReference type="STRING" id="9838.ENSCDRP00005032659"/>
<dbReference type="Gene3D" id="6.10.140.140">
    <property type="match status" value="1"/>
</dbReference>
<evidence type="ECO:0000259" key="1">
    <source>
        <dbReference type="PROSITE" id="PS50805"/>
    </source>
</evidence>
<dbReference type="Proteomes" id="UP000299084">
    <property type="component" value="Unassembled WGS sequence"/>
</dbReference>
<gene>
    <name evidence="2" type="ORF">Cadr_000025429</name>
</gene>
<dbReference type="SUPFAM" id="SSF109640">
    <property type="entry name" value="KRAB domain (Kruppel-associated box)"/>
    <property type="match status" value="1"/>
</dbReference>
<reference evidence="2 3" key="1">
    <citation type="journal article" date="2019" name="Mol. Ecol. Resour.">
        <title>Improving Illumina assemblies with Hi-C and long reads: an example with the North African dromedary.</title>
        <authorList>
            <person name="Elbers J.P."/>
            <person name="Rogers M.F."/>
            <person name="Perelman P.L."/>
            <person name="Proskuryakova A.A."/>
            <person name="Serdyukova N.A."/>
            <person name="Johnson W.E."/>
            <person name="Horin P."/>
            <person name="Corander J."/>
            <person name="Murphy D."/>
            <person name="Burger P.A."/>
        </authorList>
    </citation>
    <scope>NUCLEOTIDE SEQUENCE [LARGE SCALE GENOMIC DNA]</scope>
    <source>
        <strain evidence="2">Drom800</strain>
        <tissue evidence="2">Blood</tissue>
    </source>
</reference>
<dbReference type="SMART" id="SM00349">
    <property type="entry name" value="KRAB"/>
    <property type="match status" value="1"/>
</dbReference>
<comment type="caution">
    <text evidence="2">The sequence shown here is derived from an EMBL/GenBank/DDBJ whole genome shotgun (WGS) entry which is preliminary data.</text>
</comment>
<protein>
    <submittedName>
        <fullName evidence="2">Zinc finger protein 564</fullName>
    </submittedName>
</protein>
<dbReference type="GO" id="GO:0006355">
    <property type="term" value="P:regulation of DNA-templated transcription"/>
    <property type="evidence" value="ECO:0007669"/>
    <property type="project" value="InterPro"/>
</dbReference>
<dbReference type="InterPro" id="IPR001909">
    <property type="entry name" value="KRAB"/>
</dbReference>
<evidence type="ECO:0000313" key="3">
    <source>
        <dbReference type="Proteomes" id="UP000299084"/>
    </source>
</evidence>
<sequence length="128" mass="15049">MTEKPKNGLFLGTDTLFESFGWRFPFGDCYMICIFIIDPVAFEDVAVNFTLEEWALLDPSQKKLYRDVMRETLRNLALVGNDDDILHIVGGKWEDHNTEDKYKNQGRNLRPVGFHRWLHKFHSKDLSQ</sequence>
<proteinExistence type="predicted"/>
<keyword evidence="3" id="KW-1185">Reference proteome</keyword>
<feature type="domain" description="KRAB" evidence="1">
    <location>
        <begin position="40"/>
        <end position="128"/>
    </location>
</feature>
<dbReference type="PANTHER" id="PTHR23232">
    <property type="entry name" value="KRAB DOMAIN C2H2 ZINC FINGER"/>
    <property type="match status" value="1"/>
</dbReference>
<dbReference type="EMBL" id="JWIN03000022">
    <property type="protein sequence ID" value="KAB1259488.1"/>
    <property type="molecule type" value="Genomic_DNA"/>
</dbReference>
<dbReference type="PROSITE" id="PS50805">
    <property type="entry name" value="KRAB"/>
    <property type="match status" value="1"/>
</dbReference>
<dbReference type="AlphaFoldDB" id="A0A5N4CKP3"/>
<dbReference type="Pfam" id="PF01352">
    <property type="entry name" value="KRAB"/>
    <property type="match status" value="1"/>
</dbReference>
<evidence type="ECO:0000313" key="2">
    <source>
        <dbReference type="EMBL" id="KAB1259488.1"/>
    </source>
</evidence>
<accession>A0A5N4CKP3</accession>
<name>A0A5N4CKP3_CAMDR</name>